<comment type="caution">
    <text evidence="2">The sequence shown here is derived from an EMBL/GenBank/DDBJ whole genome shotgun (WGS) entry which is preliminary data.</text>
</comment>
<reference evidence="2 3" key="1">
    <citation type="journal article" date="2022" name="bioRxiv">
        <title>Genomics of Preaxostyla Flagellates Illuminates Evolutionary Transitions and the Path Towards Mitochondrial Loss.</title>
        <authorList>
            <person name="Novak L.V.F."/>
            <person name="Treitli S.C."/>
            <person name="Pyrih J."/>
            <person name="Halakuc P."/>
            <person name="Pipaliya S.V."/>
            <person name="Vacek V."/>
            <person name="Brzon O."/>
            <person name="Soukal P."/>
            <person name="Eme L."/>
            <person name="Dacks J.B."/>
            <person name="Karnkowska A."/>
            <person name="Elias M."/>
            <person name="Hampl V."/>
        </authorList>
    </citation>
    <scope>NUCLEOTIDE SEQUENCE [LARGE SCALE GENOMIC DNA]</scope>
    <source>
        <strain evidence="2">NAU3</strain>
        <tissue evidence="2">Gut</tissue>
    </source>
</reference>
<sequence length="635" mass="70135">MDPKNEESAAAFLSNIASSSDGSWSNFIWCFVVLVSSPSQVITTTTIEMLDSLIMYCSIKVRFALVKTNLIHQIINTLNPQSLPLAEAVDIHINIMRIIRHLILVATPNGLAELRLKDGDEQQAVHETVLQRVLAPSEKYFCHLCMNHFSIIDGKLCDEFMYLLAWPVEICPYYQPTMDLILHMPVFITIPSCLTFFENDTSIRNFLHVLGISQREWNKAKGEERQMGKKVQRMLRMEESDMSQRSPNTNSTLRSPHSTVSRPSSSLSPDFNTTLLLRRHSSILDDKESLLFMLVDFRHFINLMLSSHSFPTLPPHSGSHSLDRPFGRRLGRIGRCRHRIDRRSSSLLLRHPHPPTPLCLSLTTHTLPLPSASPSPPTPSHSPLPLPHHPHPPTPSASPSPPTPSHSPLPLPHHPHPPTPLCLSLTTHTLPLPSASPSPLHTLPLPLPLPHHPHPPTPSASPSPPTPSHSLCLSLTTHTLPLPLPLPHHPHPPTPSASPSPPTPSHSLCLSLTTHTLPLLCLSLTTHTLPLPSASPSPPTPSHSPLPLPHHPLSLLHLLEVVHSKQTLSCLQAHFFLSSDSAPFLISPNFSLSRTVSPLVTLTAILDTGTERNDPESDEERCHAEAVRGRAVWGE</sequence>
<dbReference type="EMBL" id="JARBJD010000185">
    <property type="protein sequence ID" value="KAK2948061.1"/>
    <property type="molecule type" value="Genomic_DNA"/>
</dbReference>
<feature type="compositionally biased region" description="Low complexity" evidence="1">
    <location>
        <begin position="468"/>
        <end position="481"/>
    </location>
</feature>
<proteinExistence type="predicted"/>
<evidence type="ECO:0000313" key="3">
    <source>
        <dbReference type="Proteomes" id="UP001281761"/>
    </source>
</evidence>
<organism evidence="2 3">
    <name type="scientific">Blattamonas nauphoetae</name>
    <dbReference type="NCBI Taxonomy" id="2049346"/>
    <lineage>
        <taxon>Eukaryota</taxon>
        <taxon>Metamonada</taxon>
        <taxon>Preaxostyla</taxon>
        <taxon>Oxymonadida</taxon>
        <taxon>Blattamonas</taxon>
    </lineage>
</organism>
<feature type="compositionally biased region" description="Low complexity" evidence="1">
    <location>
        <begin position="421"/>
        <end position="444"/>
    </location>
</feature>
<gene>
    <name evidence="2" type="ORF">BLNAU_17008</name>
</gene>
<feature type="compositionally biased region" description="Low complexity" evidence="1">
    <location>
        <begin position="255"/>
        <end position="268"/>
    </location>
</feature>
<feature type="compositionally biased region" description="Pro residues" evidence="1">
    <location>
        <begin position="482"/>
        <end position="504"/>
    </location>
</feature>
<evidence type="ECO:0000256" key="1">
    <source>
        <dbReference type="SAM" id="MobiDB-lite"/>
    </source>
</evidence>
<feature type="region of interest" description="Disordered" evidence="1">
    <location>
        <begin position="221"/>
        <end position="268"/>
    </location>
</feature>
<accession>A0ABQ9X7U5</accession>
<feature type="compositionally biased region" description="Polar residues" evidence="1">
    <location>
        <begin position="243"/>
        <end position="254"/>
    </location>
</feature>
<dbReference type="Proteomes" id="UP001281761">
    <property type="component" value="Unassembled WGS sequence"/>
</dbReference>
<feature type="compositionally biased region" description="Pro residues" evidence="1">
    <location>
        <begin position="445"/>
        <end position="467"/>
    </location>
</feature>
<dbReference type="PRINTS" id="PR01217">
    <property type="entry name" value="PRICHEXTENSN"/>
</dbReference>
<name>A0ABQ9X7U5_9EUKA</name>
<feature type="compositionally biased region" description="Pro residues" evidence="1">
    <location>
        <begin position="371"/>
        <end position="420"/>
    </location>
</feature>
<feature type="region of interest" description="Disordered" evidence="1">
    <location>
        <begin position="369"/>
        <end position="507"/>
    </location>
</feature>
<evidence type="ECO:0000313" key="2">
    <source>
        <dbReference type="EMBL" id="KAK2948061.1"/>
    </source>
</evidence>
<protein>
    <submittedName>
        <fullName evidence="2">Uncharacterized protein</fullName>
    </submittedName>
</protein>
<keyword evidence="3" id="KW-1185">Reference proteome</keyword>